<keyword evidence="9 12" id="KW-0520">NAD</keyword>
<proteinExistence type="inferred from homology"/>
<dbReference type="InterPro" id="IPR051182">
    <property type="entry name" value="Euk_NMN_adenylyltrnsfrase"/>
</dbReference>
<dbReference type="EMBL" id="JAOPGA020001073">
    <property type="protein sequence ID" value="KAL0484831.1"/>
    <property type="molecule type" value="Genomic_DNA"/>
</dbReference>
<protein>
    <recommendedName>
        <fullName evidence="12">Nicotinamide-nucleotide adenylyltransferase</fullName>
        <ecNumber evidence="12">2.7.7.1</ecNumber>
        <ecNumber evidence="12">2.7.7.18</ecNumber>
    </recommendedName>
</protein>
<dbReference type="PANTHER" id="PTHR12039:SF0">
    <property type="entry name" value="NICOTINAMIDE-NUCLEOTIDE ADENYLYLTRANSFERASE"/>
    <property type="match status" value="1"/>
</dbReference>
<evidence type="ECO:0000256" key="8">
    <source>
        <dbReference type="ARBA" id="ARBA00022840"/>
    </source>
</evidence>
<comment type="similarity">
    <text evidence="12">Belongs to the eukaryotic NMN adenylyltransferase family.</text>
</comment>
<keyword evidence="7 12" id="KW-0547">Nucleotide-binding</keyword>
<dbReference type="InterPro" id="IPR004821">
    <property type="entry name" value="Cyt_trans-like"/>
</dbReference>
<comment type="subunit">
    <text evidence="3">Homotetramer.</text>
</comment>
<dbReference type="SUPFAM" id="SSF52374">
    <property type="entry name" value="Nucleotidylyl transferase"/>
    <property type="match status" value="1"/>
</dbReference>
<keyword evidence="4 12" id="KW-0662">Pyridine nucleotide biosynthesis</keyword>
<gene>
    <name evidence="14" type="ORF">AKO1_003608</name>
</gene>
<accession>A0AAW2Z6R3</accession>
<keyword evidence="6 12" id="KW-0548">Nucleotidyltransferase</keyword>
<keyword evidence="8 12" id="KW-0067">ATP-binding</keyword>
<evidence type="ECO:0000256" key="1">
    <source>
        <dbReference type="ARBA" id="ARBA00001946"/>
    </source>
</evidence>
<name>A0AAW2Z6R3_9EUKA</name>
<comment type="cofactor">
    <cofactor evidence="1">
        <name>Mg(2+)</name>
        <dbReference type="ChEBI" id="CHEBI:18420"/>
    </cofactor>
</comment>
<dbReference type="InterPro" id="IPR005248">
    <property type="entry name" value="NadD/NMNAT"/>
</dbReference>
<dbReference type="Pfam" id="PF01467">
    <property type="entry name" value="CTP_transf_like"/>
    <property type="match status" value="1"/>
</dbReference>
<dbReference type="GO" id="GO:0000309">
    <property type="term" value="F:nicotinamide-nucleotide adenylyltransferase activity"/>
    <property type="evidence" value="ECO:0007669"/>
    <property type="project" value="UniProtKB-EC"/>
</dbReference>
<comment type="subcellular location">
    <subcellularLocation>
        <location evidence="2">Mitochondrion</location>
    </subcellularLocation>
</comment>
<dbReference type="InterPro" id="IPR014729">
    <property type="entry name" value="Rossmann-like_a/b/a_fold"/>
</dbReference>
<dbReference type="GO" id="GO:0009435">
    <property type="term" value="P:NAD+ biosynthetic process"/>
    <property type="evidence" value="ECO:0007669"/>
    <property type="project" value="InterPro"/>
</dbReference>
<dbReference type="AlphaFoldDB" id="A0AAW2Z6R3"/>
<dbReference type="GO" id="GO:0004515">
    <property type="term" value="F:nicotinate-nucleotide adenylyltransferase activity"/>
    <property type="evidence" value="ECO:0007669"/>
    <property type="project" value="UniProtKB-EC"/>
</dbReference>
<evidence type="ECO:0000256" key="2">
    <source>
        <dbReference type="ARBA" id="ARBA00004173"/>
    </source>
</evidence>
<evidence type="ECO:0000256" key="4">
    <source>
        <dbReference type="ARBA" id="ARBA00022642"/>
    </source>
</evidence>
<dbReference type="EC" id="2.7.7.18" evidence="12"/>
<evidence type="ECO:0000256" key="3">
    <source>
        <dbReference type="ARBA" id="ARBA00011881"/>
    </source>
</evidence>
<sequence length="256" mass="29545">MSDYTFPTSNIRQPKDLGHGSKRAAVLVACGTFSPITCQHLRMFENARDFLMKERGIDVVAGYVSPVHEDYGKRKKGIAEAEHRLEMCKLALKNSDWIAVDDWEIKQPEYSRTRQVLAHFVESVGKTLNRSDVDIFLLCGADLLESFIKPGVWRPEDVEFILSHHGVVVIERVGVSVSQMVFESDVLQRSAKNIFQVPEWVLNDVSSTKVRMLIKRKYSIKYLIHDEVIDYINKHDLYSSEHYQKLLDKFEQVNKQ</sequence>
<comment type="pathway">
    <text evidence="12">Cofactor biosynthesis; NAD(+) biosynthesis; NAD(+) from nicotinamide D-ribonucleotide: step 1/1.</text>
</comment>
<dbReference type="Gene3D" id="3.40.50.620">
    <property type="entry name" value="HUPs"/>
    <property type="match status" value="1"/>
</dbReference>
<comment type="catalytic activity">
    <reaction evidence="12">
        <text>beta-nicotinamide D-ribonucleotide + ATP + H(+) = diphosphate + NAD(+)</text>
        <dbReference type="Rhea" id="RHEA:21360"/>
        <dbReference type="ChEBI" id="CHEBI:14649"/>
        <dbReference type="ChEBI" id="CHEBI:15378"/>
        <dbReference type="ChEBI" id="CHEBI:30616"/>
        <dbReference type="ChEBI" id="CHEBI:33019"/>
        <dbReference type="ChEBI" id="CHEBI:57540"/>
        <dbReference type="EC" id="2.7.7.1"/>
    </reaction>
</comment>
<evidence type="ECO:0000313" key="14">
    <source>
        <dbReference type="EMBL" id="KAL0484831.1"/>
    </source>
</evidence>
<keyword evidence="10" id="KW-0496">Mitochondrion</keyword>
<evidence type="ECO:0000256" key="6">
    <source>
        <dbReference type="ARBA" id="ARBA00022695"/>
    </source>
</evidence>
<comment type="caution">
    <text evidence="14">The sequence shown here is derived from an EMBL/GenBank/DDBJ whole genome shotgun (WGS) entry which is preliminary data.</text>
</comment>
<dbReference type="PANTHER" id="PTHR12039">
    <property type="entry name" value="NICOTINAMIDE MONONUCLEOTIDE ADENYLYLTRANSFERASE"/>
    <property type="match status" value="1"/>
</dbReference>
<dbReference type="FunFam" id="3.40.50.620:FF:000221">
    <property type="entry name" value="Nicotinamide/nicotinic acid mononucleotide adenylyltransferase 3"/>
    <property type="match status" value="1"/>
</dbReference>
<comment type="catalytic activity">
    <reaction evidence="12">
        <text>nicotinate beta-D-ribonucleotide + ATP + H(+) = deamido-NAD(+) + diphosphate</text>
        <dbReference type="Rhea" id="RHEA:22860"/>
        <dbReference type="ChEBI" id="CHEBI:15378"/>
        <dbReference type="ChEBI" id="CHEBI:30616"/>
        <dbReference type="ChEBI" id="CHEBI:33019"/>
        <dbReference type="ChEBI" id="CHEBI:57502"/>
        <dbReference type="ChEBI" id="CHEBI:58437"/>
        <dbReference type="EC" id="2.7.7.18"/>
    </reaction>
</comment>
<keyword evidence="5 12" id="KW-0808">Transferase</keyword>
<evidence type="ECO:0000313" key="15">
    <source>
        <dbReference type="Proteomes" id="UP001431209"/>
    </source>
</evidence>
<dbReference type="NCBIfam" id="TIGR00482">
    <property type="entry name" value="nicotinate (nicotinamide) nucleotide adenylyltransferase"/>
    <property type="match status" value="1"/>
</dbReference>
<organism evidence="14 15">
    <name type="scientific">Acrasis kona</name>
    <dbReference type="NCBI Taxonomy" id="1008807"/>
    <lineage>
        <taxon>Eukaryota</taxon>
        <taxon>Discoba</taxon>
        <taxon>Heterolobosea</taxon>
        <taxon>Tetramitia</taxon>
        <taxon>Eutetramitia</taxon>
        <taxon>Acrasidae</taxon>
        <taxon>Acrasis</taxon>
    </lineage>
</organism>
<dbReference type="GO" id="GO:0005524">
    <property type="term" value="F:ATP binding"/>
    <property type="evidence" value="ECO:0007669"/>
    <property type="project" value="UniProtKB-KW"/>
</dbReference>
<evidence type="ECO:0000256" key="11">
    <source>
        <dbReference type="ARBA" id="ARBA00093425"/>
    </source>
</evidence>
<dbReference type="GO" id="GO:0005759">
    <property type="term" value="C:mitochondrial matrix"/>
    <property type="evidence" value="ECO:0007669"/>
    <property type="project" value="UniProtKB-ARBA"/>
</dbReference>
<evidence type="ECO:0000256" key="9">
    <source>
        <dbReference type="ARBA" id="ARBA00023027"/>
    </source>
</evidence>
<dbReference type="EC" id="2.7.7.1" evidence="12"/>
<comment type="function">
    <text evidence="11">Catalyzes the formation of NAD(+) from nicotinamide mononucleotide (NMN) and ATP. Can also use the deamidated form; nicotinic acid mononucleotide (NaMN) as substrate with the same efficiency. Can use triazofurin monophosphate (TrMP) as substrate. Can also use GTP and ITP as nucleotide donors. Also catalyzes the reverse reaction, i.e. the pyrophosphorolytic cleavage of NAD(+). For the pyrophosphorolytic activity, can use NAD(+), NADH, NaAD, nicotinic acid adenine dinucleotide phosphate (NHD), nicotinamide guanine dinucleotide (NGD) as substrates. Fails to cleave phosphorylated dinucleotides NADP(+), NADPH and NaADP(+). Protects against axonal degeneration following injury. May be involved in the maintenance of axonal integrity. Also functions as a stress-response chaperone protein that prevents toxic aggregation of proteins; this function may be independent of its NAD(+) synthesis activity.</text>
</comment>
<evidence type="ECO:0000256" key="5">
    <source>
        <dbReference type="ARBA" id="ARBA00022679"/>
    </source>
</evidence>
<keyword evidence="15" id="KW-1185">Reference proteome</keyword>
<reference evidence="14 15" key="1">
    <citation type="submission" date="2024-03" db="EMBL/GenBank/DDBJ databases">
        <title>The Acrasis kona genome and developmental transcriptomes reveal deep origins of eukaryotic multicellular pathways.</title>
        <authorList>
            <person name="Sheikh S."/>
            <person name="Fu C.-J."/>
            <person name="Brown M.W."/>
            <person name="Baldauf S.L."/>
        </authorList>
    </citation>
    <scope>NUCLEOTIDE SEQUENCE [LARGE SCALE GENOMIC DNA]</scope>
    <source>
        <strain evidence="14 15">ATCC MYA-3509</strain>
    </source>
</reference>
<evidence type="ECO:0000256" key="7">
    <source>
        <dbReference type="ARBA" id="ARBA00022741"/>
    </source>
</evidence>
<evidence type="ECO:0000259" key="13">
    <source>
        <dbReference type="Pfam" id="PF01467"/>
    </source>
</evidence>
<evidence type="ECO:0000256" key="12">
    <source>
        <dbReference type="RuleBase" id="RU362021"/>
    </source>
</evidence>
<dbReference type="Proteomes" id="UP001431209">
    <property type="component" value="Unassembled WGS sequence"/>
</dbReference>
<feature type="domain" description="Cytidyltransferase-like" evidence="13">
    <location>
        <begin position="28"/>
        <end position="211"/>
    </location>
</feature>
<evidence type="ECO:0000256" key="10">
    <source>
        <dbReference type="ARBA" id="ARBA00023128"/>
    </source>
</evidence>